<protein>
    <recommendedName>
        <fullName evidence="4 10">Glucose-1-phosphate thymidylyltransferase</fullName>
        <ecNumber evidence="3 10">2.7.7.24</ecNumber>
    </recommendedName>
</protein>
<dbReference type="GO" id="GO:0008879">
    <property type="term" value="F:glucose-1-phosphate thymidylyltransferase activity"/>
    <property type="evidence" value="ECO:0007669"/>
    <property type="project" value="UniProtKB-EC"/>
</dbReference>
<dbReference type="Pfam" id="PF00483">
    <property type="entry name" value="NTP_transferase"/>
    <property type="match status" value="1"/>
</dbReference>
<dbReference type="GO" id="GO:0019318">
    <property type="term" value="P:hexose metabolic process"/>
    <property type="evidence" value="ECO:0007669"/>
    <property type="project" value="UniProtKB-ARBA"/>
</dbReference>
<dbReference type="InterPro" id="IPR005907">
    <property type="entry name" value="G1P_thy_trans_s"/>
</dbReference>
<comment type="similarity">
    <text evidence="2 10">Belongs to the glucose-1-phosphate thymidylyltransferase family.</text>
</comment>
<proteinExistence type="inferred from homology"/>
<evidence type="ECO:0000259" key="11">
    <source>
        <dbReference type="Pfam" id="PF00483"/>
    </source>
</evidence>
<keyword evidence="13" id="KW-1185">Reference proteome</keyword>
<keyword evidence="5 10" id="KW-0808">Transferase</keyword>
<dbReference type="GeneID" id="88849344"/>
<comment type="function">
    <text evidence="10">Catalyzes the formation of dTDP-glucose, from dTTP and glucose 1-phosphate, as well as its pyrophosphorolysis.</text>
</comment>
<evidence type="ECO:0000256" key="3">
    <source>
        <dbReference type="ARBA" id="ARBA00012461"/>
    </source>
</evidence>
<dbReference type="PANTHER" id="PTHR43532:SF1">
    <property type="entry name" value="GLUCOSE-1-PHOSPHATE THYMIDYLYLTRANSFERASE 1"/>
    <property type="match status" value="1"/>
</dbReference>
<evidence type="ECO:0000256" key="7">
    <source>
        <dbReference type="ARBA" id="ARBA00022723"/>
    </source>
</evidence>
<dbReference type="EMBL" id="AP019367">
    <property type="protein sequence ID" value="BBH50623.1"/>
    <property type="molecule type" value="Genomic_DNA"/>
</dbReference>
<dbReference type="Gene3D" id="3.90.550.10">
    <property type="entry name" value="Spore Coat Polysaccharide Biosynthesis Protein SpsA, Chain A"/>
    <property type="match status" value="1"/>
</dbReference>
<evidence type="ECO:0000256" key="2">
    <source>
        <dbReference type="ARBA" id="ARBA00010480"/>
    </source>
</evidence>
<dbReference type="PANTHER" id="PTHR43532">
    <property type="entry name" value="GLUCOSE-1-PHOSPHATE THYMIDYLYLTRANSFERASE"/>
    <property type="match status" value="1"/>
</dbReference>
<comment type="cofactor">
    <cofactor evidence="1">
        <name>Mg(2+)</name>
        <dbReference type="ChEBI" id="CHEBI:18420"/>
    </cofactor>
</comment>
<dbReference type="InterPro" id="IPR005835">
    <property type="entry name" value="NTP_transferase_dom"/>
</dbReference>
<organism evidence="12 13">
    <name type="scientific">Parolsenella catena</name>
    <dbReference type="NCBI Taxonomy" id="2003188"/>
    <lineage>
        <taxon>Bacteria</taxon>
        <taxon>Bacillati</taxon>
        <taxon>Actinomycetota</taxon>
        <taxon>Coriobacteriia</taxon>
        <taxon>Coriobacteriales</taxon>
        <taxon>Atopobiaceae</taxon>
        <taxon>Parolsenella</taxon>
    </lineage>
</organism>
<keyword evidence="8 10" id="KW-0460">Magnesium</keyword>
<evidence type="ECO:0000313" key="12">
    <source>
        <dbReference type="EMBL" id="BBH50623.1"/>
    </source>
</evidence>
<dbReference type="OrthoDB" id="9803871at2"/>
<evidence type="ECO:0000256" key="4">
    <source>
        <dbReference type="ARBA" id="ARBA00017654"/>
    </source>
</evidence>
<dbReference type="SUPFAM" id="SSF53448">
    <property type="entry name" value="Nucleotide-diphospho-sugar transferases"/>
    <property type="match status" value="1"/>
</dbReference>
<evidence type="ECO:0000256" key="10">
    <source>
        <dbReference type="RuleBase" id="RU003706"/>
    </source>
</evidence>
<dbReference type="AlphaFoldDB" id="A0A3G9JZ88"/>
<dbReference type="CDD" id="cd02538">
    <property type="entry name" value="G1P_TT_short"/>
    <property type="match status" value="1"/>
</dbReference>
<dbReference type="InterPro" id="IPR029044">
    <property type="entry name" value="Nucleotide-diphossugar_trans"/>
</dbReference>
<name>A0A3G9JZ88_9ACTN</name>
<accession>A0A3G9JZ88</accession>
<dbReference type="Proteomes" id="UP000273154">
    <property type="component" value="Chromosome"/>
</dbReference>
<dbReference type="GO" id="GO:0046872">
    <property type="term" value="F:metal ion binding"/>
    <property type="evidence" value="ECO:0007669"/>
    <property type="project" value="UniProtKB-KW"/>
</dbReference>
<evidence type="ECO:0000256" key="1">
    <source>
        <dbReference type="ARBA" id="ARBA00001946"/>
    </source>
</evidence>
<dbReference type="KEGG" id="pcat:Pcatena_12100"/>
<dbReference type="NCBIfam" id="TIGR01207">
    <property type="entry name" value="rmlA"/>
    <property type="match status" value="1"/>
</dbReference>
<evidence type="ECO:0000256" key="6">
    <source>
        <dbReference type="ARBA" id="ARBA00022695"/>
    </source>
</evidence>
<dbReference type="GO" id="GO:0000271">
    <property type="term" value="P:polysaccharide biosynthetic process"/>
    <property type="evidence" value="ECO:0007669"/>
    <property type="project" value="UniProtKB-ARBA"/>
</dbReference>
<evidence type="ECO:0000256" key="8">
    <source>
        <dbReference type="ARBA" id="ARBA00022842"/>
    </source>
</evidence>
<gene>
    <name evidence="12" type="primary">rfbA_2</name>
    <name evidence="12" type="ORF">Pcatena_12100</name>
</gene>
<keyword evidence="7 10" id="KW-0479">Metal-binding</keyword>
<dbReference type="FunFam" id="3.90.550.10:FF:000023">
    <property type="entry name" value="Glucose-1-phosphate thymidylyltransferase"/>
    <property type="match status" value="1"/>
</dbReference>
<reference evidence="13" key="1">
    <citation type="submission" date="2018-11" db="EMBL/GenBank/DDBJ databases">
        <title>Comparative genomics of Parolsenella catena and Libanicoccus massiliensis: Reclassification of Libanicoccus massiliensis as Parolsenella massiliensis comb. nov.</title>
        <authorList>
            <person name="Sakamoto M."/>
            <person name="Ikeyama N."/>
            <person name="Murakami T."/>
            <person name="Mori H."/>
            <person name="Yuki M."/>
            <person name="Ohkuma M."/>
        </authorList>
    </citation>
    <scope>NUCLEOTIDE SEQUENCE [LARGE SCALE GENOMIC DNA]</scope>
    <source>
        <strain evidence="13">JCM 31932</strain>
    </source>
</reference>
<dbReference type="EC" id="2.7.7.24" evidence="3 10"/>
<comment type="catalytic activity">
    <reaction evidence="9 10">
        <text>dTTP + alpha-D-glucose 1-phosphate + H(+) = dTDP-alpha-D-glucose + diphosphate</text>
        <dbReference type="Rhea" id="RHEA:15225"/>
        <dbReference type="ChEBI" id="CHEBI:15378"/>
        <dbReference type="ChEBI" id="CHEBI:33019"/>
        <dbReference type="ChEBI" id="CHEBI:37568"/>
        <dbReference type="ChEBI" id="CHEBI:57477"/>
        <dbReference type="ChEBI" id="CHEBI:58601"/>
        <dbReference type="EC" id="2.7.7.24"/>
    </reaction>
</comment>
<keyword evidence="6 10" id="KW-0548">Nucleotidyltransferase</keyword>
<evidence type="ECO:0000256" key="9">
    <source>
        <dbReference type="ARBA" id="ARBA00049336"/>
    </source>
</evidence>
<sequence length="295" mass="32136">MKGIVLAGGSGTRLYPITKAVNKQLLPVYDKPLIYYPLSVLMLAGIREILVITTPRDKQAYEDLLGDGSSCGIKLAYAVQEKPRGLAEAFSIGKEFLAGDSCALVLGDNVFHGQALSKVLIRARNRVEADGGAVVFGYPVRDPRSFGVVEFDPEGNVISIEEKPKNPKSNFAVPGLYFYDSEVVEIASTVKPSERGELEITSVNNAYLSAGLLRVELMGRGMAWLDTGTPRGLLKAAEYVEAVQSRQGYFIACLEEIAFRRGFIDSAELRLLGEGLKKTDYGKYLLSIADEAERG</sequence>
<evidence type="ECO:0000256" key="5">
    <source>
        <dbReference type="ARBA" id="ARBA00022679"/>
    </source>
</evidence>
<dbReference type="RefSeq" id="WP_126422585.1">
    <property type="nucleotide sequence ID" value="NZ_AP019367.1"/>
</dbReference>
<evidence type="ECO:0000313" key="13">
    <source>
        <dbReference type="Proteomes" id="UP000273154"/>
    </source>
</evidence>
<feature type="domain" description="Nucleotidyl transferase" evidence="11">
    <location>
        <begin position="2"/>
        <end position="241"/>
    </location>
</feature>